<accession>A0ACC4DTB0</accession>
<dbReference type="EMBL" id="JBGNUJ010000004">
    <property type="protein sequence ID" value="KAL3959581.1"/>
    <property type="molecule type" value="Genomic_DNA"/>
</dbReference>
<proteinExistence type="predicted"/>
<protein>
    <submittedName>
        <fullName evidence="1">Uncharacterized protein</fullName>
    </submittedName>
</protein>
<name>A0ACC4DTB0_PURLI</name>
<sequence length="131" mass="14801">MRFSLANVLLIAIVAGPTAQASTKLRDVHCGGSSWSRDQITRAIEQAKAPRDSDYVYPRPFFNRDMKEKVLFNVEGQLWEFPLTDPPWTSLYPTVLDGVNPGTFRVIMKEDFRHVGVTNKKPGLAGDIYRC</sequence>
<reference evidence="1" key="1">
    <citation type="submission" date="2024-12" db="EMBL/GenBank/DDBJ databases">
        <title>Comparative genomics and development of molecular markers within Purpureocillium lilacinum and among Purpureocillium species.</title>
        <authorList>
            <person name="Yeh Z.-Y."/>
            <person name="Ni N.-T."/>
            <person name="Lo P.-H."/>
            <person name="Mushyakhwo K."/>
            <person name="Lin C.-F."/>
            <person name="Nai Y.-S."/>
        </authorList>
    </citation>
    <scope>NUCLEOTIDE SEQUENCE</scope>
    <source>
        <strain evidence="1">NCHU-NPUST-175</strain>
    </source>
</reference>
<organism evidence="1 2">
    <name type="scientific">Purpureocillium lilacinum</name>
    <name type="common">Paecilomyces lilacinus</name>
    <dbReference type="NCBI Taxonomy" id="33203"/>
    <lineage>
        <taxon>Eukaryota</taxon>
        <taxon>Fungi</taxon>
        <taxon>Dikarya</taxon>
        <taxon>Ascomycota</taxon>
        <taxon>Pezizomycotina</taxon>
        <taxon>Sordariomycetes</taxon>
        <taxon>Hypocreomycetidae</taxon>
        <taxon>Hypocreales</taxon>
        <taxon>Ophiocordycipitaceae</taxon>
        <taxon>Purpureocillium</taxon>
    </lineage>
</organism>
<dbReference type="Proteomes" id="UP001638806">
    <property type="component" value="Unassembled WGS sequence"/>
</dbReference>
<keyword evidence="2" id="KW-1185">Reference proteome</keyword>
<comment type="caution">
    <text evidence="1">The sequence shown here is derived from an EMBL/GenBank/DDBJ whole genome shotgun (WGS) entry which is preliminary data.</text>
</comment>
<evidence type="ECO:0000313" key="1">
    <source>
        <dbReference type="EMBL" id="KAL3959581.1"/>
    </source>
</evidence>
<gene>
    <name evidence="1" type="ORF">ACCO45_004698</name>
</gene>
<evidence type="ECO:0000313" key="2">
    <source>
        <dbReference type="Proteomes" id="UP001638806"/>
    </source>
</evidence>